<feature type="domain" description="Superoxide dismutase copper/zinc binding" evidence="2">
    <location>
        <begin position="6"/>
        <end position="80"/>
    </location>
</feature>
<dbReference type="OrthoDB" id="2015551at2759"/>
<dbReference type="GO" id="GO:0005507">
    <property type="term" value="F:copper ion binding"/>
    <property type="evidence" value="ECO:0007669"/>
    <property type="project" value="InterPro"/>
</dbReference>
<dbReference type="Proteomes" id="UP000053660">
    <property type="component" value="Unassembled WGS sequence"/>
</dbReference>
<name>A0A0B1S098_OESDE</name>
<dbReference type="EC" id="1.15.1.1" evidence="1"/>
<proteinExistence type="inferred from homology"/>
<sequence length="86" mass="9252">MEDLRVRHVGDLGNIVANRRGVAYTTLFTRRVTLFGANSVIGRSFVVHANEDDLGKGQGDQRPESLRTGNAGARLACGVIGRTARS</sequence>
<evidence type="ECO:0000313" key="3">
    <source>
        <dbReference type="EMBL" id="KHJ78758.1"/>
    </source>
</evidence>
<comment type="cofactor">
    <cofactor evidence="1">
        <name>Cu cation</name>
        <dbReference type="ChEBI" id="CHEBI:23378"/>
    </cofactor>
    <text evidence="1">Binds 1 copper ion per subunit.</text>
</comment>
<dbReference type="PRINTS" id="PR00068">
    <property type="entry name" value="CUZNDISMTASE"/>
</dbReference>
<dbReference type="PROSITE" id="PS00332">
    <property type="entry name" value="SOD_CU_ZN_2"/>
    <property type="match status" value="1"/>
</dbReference>
<gene>
    <name evidence="3" type="ORF">OESDEN_21619</name>
</gene>
<comment type="catalytic activity">
    <reaction evidence="1">
        <text>2 superoxide + 2 H(+) = H2O2 + O2</text>
        <dbReference type="Rhea" id="RHEA:20696"/>
        <dbReference type="ChEBI" id="CHEBI:15378"/>
        <dbReference type="ChEBI" id="CHEBI:15379"/>
        <dbReference type="ChEBI" id="CHEBI:16240"/>
        <dbReference type="ChEBI" id="CHEBI:18421"/>
        <dbReference type="EC" id="1.15.1.1"/>
    </reaction>
</comment>
<dbReference type="AlphaFoldDB" id="A0A0B1S098"/>
<keyword evidence="4" id="KW-1185">Reference proteome</keyword>
<keyword evidence="1" id="KW-0186">Copper</keyword>
<comment type="similarity">
    <text evidence="1">Belongs to the Cu-Zn superoxide dismutase family.</text>
</comment>
<evidence type="ECO:0000313" key="4">
    <source>
        <dbReference type="Proteomes" id="UP000053660"/>
    </source>
</evidence>
<keyword evidence="1" id="KW-0862">Zinc</keyword>
<dbReference type="InterPro" id="IPR036423">
    <property type="entry name" value="SOD-like_Cu/Zn_dom_sf"/>
</dbReference>
<comment type="function">
    <text evidence="1">Destroys radicals which are normally produced within the cells and which are toxic to biological systems.</text>
</comment>
<dbReference type="InterPro" id="IPR024134">
    <property type="entry name" value="SOD_Cu/Zn_/chaperone"/>
</dbReference>
<reference evidence="3 4" key="1">
    <citation type="submission" date="2014-03" db="EMBL/GenBank/DDBJ databases">
        <title>Draft genome of the hookworm Oesophagostomum dentatum.</title>
        <authorList>
            <person name="Mitreva M."/>
        </authorList>
    </citation>
    <scope>NUCLEOTIDE SEQUENCE [LARGE SCALE GENOMIC DNA]</scope>
    <source>
        <strain evidence="3 4">OD-Hann</strain>
    </source>
</reference>
<dbReference type="SUPFAM" id="SSF49329">
    <property type="entry name" value="Cu,Zn superoxide dismutase-like"/>
    <property type="match status" value="1"/>
</dbReference>
<dbReference type="GO" id="GO:0004784">
    <property type="term" value="F:superoxide dismutase activity"/>
    <property type="evidence" value="ECO:0007669"/>
    <property type="project" value="UniProtKB-EC"/>
</dbReference>
<protein>
    <recommendedName>
        <fullName evidence="1">Superoxide dismutase [Cu-Zn]</fullName>
        <ecNumber evidence="1">1.15.1.1</ecNumber>
    </recommendedName>
</protein>
<dbReference type="Pfam" id="PF00080">
    <property type="entry name" value="Sod_Cu"/>
    <property type="match status" value="1"/>
</dbReference>
<evidence type="ECO:0000259" key="2">
    <source>
        <dbReference type="Pfam" id="PF00080"/>
    </source>
</evidence>
<keyword evidence="1" id="KW-0560">Oxidoreductase</keyword>
<dbReference type="InterPro" id="IPR018152">
    <property type="entry name" value="SOD_Cu/Zn_BS"/>
</dbReference>
<dbReference type="InterPro" id="IPR001424">
    <property type="entry name" value="SOD_Cu_Zn_dom"/>
</dbReference>
<dbReference type="PANTHER" id="PTHR10003">
    <property type="entry name" value="SUPEROXIDE DISMUTASE CU-ZN -RELATED"/>
    <property type="match status" value="1"/>
</dbReference>
<dbReference type="Gene3D" id="2.60.40.200">
    <property type="entry name" value="Superoxide dismutase, copper/zinc binding domain"/>
    <property type="match status" value="1"/>
</dbReference>
<dbReference type="EMBL" id="KN609169">
    <property type="protein sequence ID" value="KHJ78758.1"/>
    <property type="molecule type" value="Genomic_DNA"/>
</dbReference>
<evidence type="ECO:0000256" key="1">
    <source>
        <dbReference type="RuleBase" id="RU000393"/>
    </source>
</evidence>
<keyword evidence="1" id="KW-0479">Metal-binding</keyword>
<accession>A0A0B1S098</accession>
<organism evidence="3 4">
    <name type="scientific">Oesophagostomum dentatum</name>
    <name type="common">Nodular worm</name>
    <dbReference type="NCBI Taxonomy" id="61180"/>
    <lineage>
        <taxon>Eukaryota</taxon>
        <taxon>Metazoa</taxon>
        <taxon>Ecdysozoa</taxon>
        <taxon>Nematoda</taxon>
        <taxon>Chromadorea</taxon>
        <taxon>Rhabditida</taxon>
        <taxon>Rhabditina</taxon>
        <taxon>Rhabditomorpha</taxon>
        <taxon>Strongyloidea</taxon>
        <taxon>Strongylidae</taxon>
        <taxon>Oesophagostomum</taxon>
    </lineage>
</organism>
<comment type="cofactor">
    <cofactor evidence="1">
        <name>Zn(2+)</name>
        <dbReference type="ChEBI" id="CHEBI:29105"/>
    </cofactor>
    <text evidence="1">Binds 1 zinc ion per subunit.</text>
</comment>